<proteinExistence type="predicted"/>
<feature type="signal peptide" evidence="1">
    <location>
        <begin position="1"/>
        <end position="31"/>
    </location>
</feature>
<dbReference type="PROSITE" id="PS51257">
    <property type="entry name" value="PROKAR_LIPOPROTEIN"/>
    <property type="match status" value="1"/>
</dbReference>
<protein>
    <submittedName>
        <fullName evidence="2">SCO0607 family lipoprotein</fullName>
    </submittedName>
</protein>
<sequence>MSKHTRAAVLTSVLISAAGLLSACSFSTADAMCSEGEYPVVAVNSTTGGACVKNGDNPPSGYTRYPKGKMPKHVEDKWDTYWETHTVDEKGIISSAP</sequence>
<organism evidence="2">
    <name type="scientific">Streptomyces sp. R08</name>
    <dbReference type="NCBI Taxonomy" id="3238624"/>
    <lineage>
        <taxon>Bacteria</taxon>
        <taxon>Bacillati</taxon>
        <taxon>Actinomycetota</taxon>
        <taxon>Actinomycetes</taxon>
        <taxon>Kitasatosporales</taxon>
        <taxon>Streptomycetaceae</taxon>
        <taxon>Streptomyces</taxon>
    </lineage>
</organism>
<evidence type="ECO:0000313" key="2">
    <source>
        <dbReference type="EMBL" id="XDQ03828.1"/>
    </source>
</evidence>
<keyword evidence="2" id="KW-0449">Lipoprotein</keyword>
<dbReference type="EMBL" id="CP163431">
    <property type="protein sequence ID" value="XDQ03828.1"/>
    <property type="molecule type" value="Genomic_DNA"/>
</dbReference>
<evidence type="ECO:0000256" key="1">
    <source>
        <dbReference type="SAM" id="SignalP"/>
    </source>
</evidence>
<dbReference type="RefSeq" id="WP_369189604.1">
    <property type="nucleotide sequence ID" value="NZ_CP163431.1"/>
</dbReference>
<keyword evidence="1" id="KW-0732">Signal</keyword>
<dbReference type="NCBIfam" id="NF046120">
    <property type="entry name" value="lipo_SCO0607"/>
    <property type="match status" value="1"/>
</dbReference>
<accession>A0AB39MFW7</accession>
<reference evidence="2" key="1">
    <citation type="submission" date="2024-07" db="EMBL/GenBank/DDBJ databases">
        <authorList>
            <person name="Yu S.T."/>
        </authorList>
    </citation>
    <scope>NUCLEOTIDE SEQUENCE</scope>
    <source>
        <strain evidence="2">R08</strain>
    </source>
</reference>
<feature type="chain" id="PRO_5044342666" evidence="1">
    <location>
        <begin position="32"/>
        <end position="97"/>
    </location>
</feature>
<name>A0AB39MFW7_9ACTN</name>
<dbReference type="AlphaFoldDB" id="A0AB39MFW7"/>
<dbReference type="InterPro" id="IPR058119">
    <property type="entry name" value="SCO0607-like"/>
</dbReference>
<gene>
    <name evidence="2" type="ORF">AB5J58_28365</name>
</gene>